<evidence type="ECO:0000313" key="4">
    <source>
        <dbReference type="Proteomes" id="UP001151478"/>
    </source>
</evidence>
<dbReference type="InterPro" id="IPR029058">
    <property type="entry name" value="AB_hydrolase_fold"/>
</dbReference>
<accession>A0ABT5S755</accession>
<dbReference type="InterPro" id="IPR000073">
    <property type="entry name" value="AB_hydrolase_1"/>
</dbReference>
<dbReference type="Pfam" id="PF00561">
    <property type="entry name" value="Abhydrolase_1"/>
    <property type="match status" value="1"/>
</dbReference>
<name>A0ABT5S755_9FLAO</name>
<keyword evidence="4" id="KW-1185">Reference proteome</keyword>
<evidence type="ECO:0000256" key="1">
    <source>
        <dbReference type="ARBA" id="ARBA00010884"/>
    </source>
</evidence>
<organism evidence="3 4">
    <name type="scientific">Polaribacter ponticola</name>
    <dbReference type="NCBI Taxonomy" id="2978475"/>
    <lineage>
        <taxon>Bacteria</taxon>
        <taxon>Pseudomonadati</taxon>
        <taxon>Bacteroidota</taxon>
        <taxon>Flavobacteriia</taxon>
        <taxon>Flavobacteriales</taxon>
        <taxon>Flavobacteriaceae</taxon>
    </lineage>
</organism>
<dbReference type="SUPFAM" id="SSF53474">
    <property type="entry name" value="alpha/beta-Hydrolases"/>
    <property type="match status" value="1"/>
</dbReference>
<dbReference type="PANTHER" id="PTHR10794">
    <property type="entry name" value="ABHYDROLASE DOMAIN-CONTAINING PROTEIN"/>
    <property type="match status" value="1"/>
</dbReference>
<proteinExistence type="inferred from homology"/>
<dbReference type="RefSeq" id="WP_265724600.1">
    <property type="nucleotide sequence ID" value="NZ_JAOSLC020000003.1"/>
</dbReference>
<comment type="similarity">
    <text evidence="1">Belongs to the AB hydrolase superfamily. AB hydrolase 4 family.</text>
</comment>
<sequence length="332" mass="38339">MPNFTSNFSPTMPFRNGHFNTMYRPLFMKDEVNYQRKRVTTWDNDFFDLDFSLVNSDTLVLLIHGLEGSSESKYMTSNTKHLNSKGLDTVCLNLRGCSGEDNLLLATYHSGKTEDVSFIVDHLIENYDYKNIVIVGFSLGGNLTLKYLGEKGKNISPIVKGGIAVSVPVDIASAEIEMDKFKNKLYMEVFFKTMKNKILEKAHKFPEYKLDKDKLFKATKFKHLEYLYTVPVFGFDCPEDYWAKASAKPYLSKINKPTLLINAKDDTFLSKECYPFEEAENSNYFYFEETKFGGHCGFMSSFKPQENRWVENRISRFIKENIELDILETISS</sequence>
<gene>
    <name evidence="3" type="ORF">N5A56_005590</name>
</gene>
<evidence type="ECO:0000313" key="3">
    <source>
        <dbReference type="EMBL" id="MDD7913928.1"/>
    </source>
</evidence>
<comment type="caution">
    <text evidence="3">The sequence shown here is derived from an EMBL/GenBank/DDBJ whole genome shotgun (WGS) entry which is preliminary data.</text>
</comment>
<evidence type="ECO:0000259" key="2">
    <source>
        <dbReference type="Pfam" id="PF00561"/>
    </source>
</evidence>
<dbReference type="Gene3D" id="3.40.50.1820">
    <property type="entry name" value="alpha/beta hydrolase"/>
    <property type="match status" value="1"/>
</dbReference>
<dbReference type="PANTHER" id="PTHR10794:SF94">
    <property type="entry name" value="ESTERASE YHET-RELATED"/>
    <property type="match status" value="1"/>
</dbReference>
<dbReference type="EMBL" id="JAOSLC020000003">
    <property type="protein sequence ID" value="MDD7913928.1"/>
    <property type="molecule type" value="Genomic_DNA"/>
</dbReference>
<dbReference type="GO" id="GO:0016787">
    <property type="term" value="F:hydrolase activity"/>
    <property type="evidence" value="ECO:0007669"/>
    <property type="project" value="UniProtKB-KW"/>
</dbReference>
<dbReference type="PIRSF" id="PIRSF005211">
    <property type="entry name" value="Ab_hydro_YheT"/>
    <property type="match status" value="1"/>
</dbReference>
<dbReference type="InterPro" id="IPR050960">
    <property type="entry name" value="AB_hydrolase_4_sf"/>
</dbReference>
<keyword evidence="3" id="KW-0378">Hydrolase</keyword>
<reference evidence="3" key="1">
    <citation type="submission" date="2023-02" db="EMBL/GenBank/DDBJ databases">
        <title>Polaribacter ponticola sp. nov., isolated from seawater.</title>
        <authorList>
            <person name="Baek J.H."/>
            <person name="Kim J.M."/>
            <person name="Choi D.G."/>
            <person name="Jeon C.O."/>
        </authorList>
    </citation>
    <scope>NUCLEOTIDE SEQUENCE</scope>
    <source>
        <strain evidence="3">MSW5</strain>
    </source>
</reference>
<protein>
    <submittedName>
        <fullName evidence="3">Alpha/beta fold hydrolase</fullName>
    </submittedName>
</protein>
<feature type="domain" description="AB hydrolase-1" evidence="2">
    <location>
        <begin position="59"/>
        <end position="287"/>
    </location>
</feature>
<dbReference type="InterPro" id="IPR012020">
    <property type="entry name" value="ABHD4"/>
</dbReference>
<dbReference type="Proteomes" id="UP001151478">
    <property type="component" value="Unassembled WGS sequence"/>
</dbReference>